<evidence type="ECO:0000256" key="1">
    <source>
        <dbReference type="SAM" id="Coils"/>
    </source>
</evidence>
<feature type="compositionally biased region" description="Basic and acidic residues" evidence="2">
    <location>
        <begin position="291"/>
        <end position="301"/>
    </location>
</feature>
<keyword evidence="4" id="KW-1185">Reference proteome</keyword>
<feature type="compositionally biased region" description="Basic and acidic residues" evidence="2">
    <location>
        <begin position="90"/>
        <end position="99"/>
    </location>
</feature>
<name>A0ABR1FE62_9ASCO</name>
<feature type="compositionally biased region" description="Polar residues" evidence="2">
    <location>
        <begin position="277"/>
        <end position="288"/>
    </location>
</feature>
<accession>A0ABR1FE62</accession>
<protein>
    <recommendedName>
        <fullName evidence="5">Up-regulated during septation protein 1 domain-containing protein</fullName>
    </recommendedName>
</protein>
<reference evidence="3 4" key="1">
    <citation type="submission" date="2024-03" db="EMBL/GenBank/DDBJ databases">
        <title>Genome-scale model development and genomic sequencing of the oleaginous clade Lipomyces.</title>
        <authorList>
            <consortium name="Lawrence Berkeley National Laboratory"/>
            <person name="Czajka J.J."/>
            <person name="Han Y."/>
            <person name="Kim J."/>
            <person name="Mondo S.J."/>
            <person name="Hofstad B.A."/>
            <person name="Robles A."/>
            <person name="Haridas S."/>
            <person name="Riley R."/>
            <person name="LaButti K."/>
            <person name="Pangilinan J."/>
            <person name="Andreopoulos W."/>
            <person name="Lipzen A."/>
            <person name="Yan J."/>
            <person name="Wang M."/>
            <person name="Ng V."/>
            <person name="Grigoriev I.V."/>
            <person name="Spatafora J.W."/>
            <person name="Magnuson J.K."/>
            <person name="Baker S.E."/>
            <person name="Pomraning K.R."/>
        </authorList>
    </citation>
    <scope>NUCLEOTIDE SEQUENCE [LARGE SCALE GENOMIC DNA]</scope>
    <source>
        <strain evidence="3 4">Phaff 52-87</strain>
    </source>
</reference>
<feature type="region of interest" description="Disordered" evidence="2">
    <location>
        <begin position="1"/>
        <end position="117"/>
    </location>
</feature>
<organism evidence="3 4">
    <name type="scientific">Myxozyma melibiosi</name>
    <dbReference type="NCBI Taxonomy" id="54550"/>
    <lineage>
        <taxon>Eukaryota</taxon>
        <taxon>Fungi</taxon>
        <taxon>Dikarya</taxon>
        <taxon>Ascomycota</taxon>
        <taxon>Saccharomycotina</taxon>
        <taxon>Lipomycetes</taxon>
        <taxon>Lipomycetales</taxon>
        <taxon>Lipomycetaceae</taxon>
        <taxon>Myxozyma</taxon>
    </lineage>
</organism>
<dbReference type="GeneID" id="90040573"/>
<dbReference type="EMBL" id="JBBJBU010000001">
    <property type="protein sequence ID" value="KAK7208120.1"/>
    <property type="molecule type" value="Genomic_DNA"/>
</dbReference>
<feature type="coiled-coil region" evidence="1">
    <location>
        <begin position="309"/>
        <end position="350"/>
    </location>
</feature>
<dbReference type="Proteomes" id="UP001498771">
    <property type="component" value="Unassembled WGS sequence"/>
</dbReference>
<evidence type="ECO:0000256" key="2">
    <source>
        <dbReference type="SAM" id="MobiDB-lite"/>
    </source>
</evidence>
<feature type="region of interest" description="Disordered" evidence="2">
    <location>
        <begin position="137"/>
        <end position="254"/>
    </location>
</feature>
<evidence type="ECO:0008006" key="5">
    <source>
        <dbReference type="Google" id="ProtNLM"/>
    </source>
</evidence>
<evidence type="ECO:0000313" key="3">
    <source>
        <dbReference type="EMBL" id="KAK7208120.1"/>
    </source>
</evidence>
<evidence type="ECO:0000313" key="4">
    <source>
        <dbReference type="Proteomes" id="UP001498771"/>
    </source>
</evidence>
<feature type="coiled-coil region" evidence="1">
    <location>
        <begin position="400"/>
        <end position="476"/>
    </location>
</feature>
<feature type="region of interest" description="Disordered" evidence="2">
    <location>
        <begin position="277"/>
        <end position="301"/>
    </location>
</feature>
<dbReference type="RefSeq" id="XP_064771153.1">
    <property type="nucleotide sequence ID" value="XM_064915061.1"/>
</dbReference>
<feature type="compositionally biased region" description="Polar residues" evidence="2">
    <location>
        <begin position="239"/>
        <end position="253"/>
    </location>
</feature>
<gene>
    <name evidence="3" type="ORF">BZA70DRAFT_37067</name>
</gene>
<sequence>MSGSGKASFLECPALEETPPLNIFRMVPRVNQTPSRSPQELSASKSAPSSLQTERATSKQRKNSVLNSPLDLKIMDSRSSMSRSAPSFKLKQESNDDGNRASVGDSPESKNAMNSNWSASQSDAHFFDLDYFSSDSSKSKRATAQTAPVANALKTKVPSKQKAPGKAPSGNSASLHTSSKKAYAADNSFGSEEERSSGASVADRSMMGPPSLLDDDDTPPSIHTLRNSDFDQSGFGKSPIQSETKYSDYSNHSNVKKEESAGTLYFKKIAGTPSVPQQALKSQINRVSHSPHLENMPRSDSFDPILGALSSLQQEKTKLEYRLSGTMNELSATQSELSSTKALLASLKEKSRGLLTTVRDIGADRDELRRAMDACSANIELARLGIIELRSEVNFSRRRLTEREEMNEDVSMQLQELDKELNRRSMAYQLLQSKFDEKSGLLLEERSKVSALEEKIHQLENERQALVEQHESEKSTALRSIESKLQTVNDDLTKFEGLLDTRFHDYTLRLESIHDLNLEMQDIITTNRDSISKLSSLSSSQKTHIEASMTELQEILRREISEMISQAGALQTLNANLEAGNKTLQCKISEEETAGREKNTRILYLEQEISKALDELAQKVDKGVVLKLEDELSELHKAAESYSQLSAEWKEKMKQSSEKIEELEDELRSKSDTQAHKECQHLLTQQEQHAKELTMACELDKQNAIHSLTSRYDKQMAEMGRTHTASIEAIKRDLVYLFIYPSSFSWRRILNGLLLF</sequence>
<proteinExistence type="predicted"/>
<feature type="coiled-coil region" evidence="1">
    <location>
        <begin position="625"/>
        <end position="680"/>
    </location>
</feature>
<feature type="compositionally biased region" description="Polar residues" evidence="2">
    <location>
        <begin position="30"/>
        <end position="55"/>
    </location>
</feature>
<keyword evidence="1" id="KW-0175">Coiled coil</keyword>
<comment type="caution">
    <text evidence="3">The sequence shown here is derived from an EMBL/GenBank/DDBJ whole genome shotgun (WGS) entry which is preliminary data.</text>
</comment>
<feature type="compositionally biased region" description="Low complexity" evidence="2">
    <location>
        <begin position="77"/>
        <end position="87"/>
    </location>
</feature>